<proteinExistence type="predicted"/>
<keyword evidence="2" id="KW-0347">Helicase</keyword>
<dbReference type="Pfam" id="PF13245">
    <property type="entry name" value="AAA_19"/>
    <property type="match status" value="1"/>
</dbReference>
<feature type="domain" description="AAA+ ATPase" evidence="1">
    <location>
        <begin position="153"/>
        <end position="383"/>
    </location>
</feature>
<dbReference type="SUPFAM" id="SSF52540">
    <property type="entry name" value="P-loop containing nucleoside triphosphate hydrolases"/>
    <property type="match status" value="1"/>
</dbReference>
<name>A0A481Z209_9VIRU</name>
<protein>
    <submittedName>
        <fullName evidence="2">UvrD-family helicase</fullName>
    </submittedName>
</protein>
<evidence type="ECO:0000259" key="1">
    <source>
        <dbReference type="SMART" id="SM00382"/>
    </source>
</evidence>
<keyword evidence="2" id="KW-0067">ATP-binding</keyword>
<keyword evidence="2" id="KW-0378">Hydrolase</keyword>
<dbReference type="GO" id="GO:0004386">
    <property type="term" value="F:helicase activity"/>
    <property type="evidence" value="ECO:0007669"/>
    <property type="project" value="UniProtKB-KW"/>
</dbReference>
<dbReference type="Pfam" id="PF13538">
    <property type="entry name" value="UvrD_C_2"/>
    <property type="match status" value="1"/>
</dbReference>
<dbReference type="InterPro" id="IPR027785">
    <property type="entry name" value="UvrD-like_helicase_C"/>
</dbReference>
<evidence type="ECO:0000313" key="2">
    <source>
        <dbReference type="EMBL" id="QBK89127.1"/>
    </source>
</evidence>
<sequence>MNIIELLNKNSKQPKQKTSAFSEKNKYIKVYNNILKKLIKHGWIDMLEYTHLSKLGLQQGFTLVNMERYIQIINNIMTNTNINKRIKTRFLNVCKRLFSHLHKLIKSDTTIIKKKDICLDIISSDIQLTIPLVFTTDQLSAIHKICQFLFNHKINTFGLYGYAGTGKTTIIIKLMNYLLLNHYIKSVVFAAPTNKAVNIMKSKFKNDIDDLLKGFISQTEYSNIGLENQLDLLKDKGIKIDFLTIHKLLQYKNDYNVDGNRIFVKGKKNLINKYDIVIIDECSMIQLQIIVHLFNEVRSYNRKTSGIKVCIPLRVPKLLFVGDPAQLPPVREKNSIIFSNKKKDFDIKAIVNILKQSNSSYNTNITLSAKNIIDDIINQKSITMKTVVRSNNNKVVGLCNNIRSWVFNDIKSPILFEYKGSKVRFYDHKKGIKKIHSKWFKKCVRELKKSNNFSIVILAWTNKMCNLYNDTVRQILFNKKQINKYEVGDILILNDFYNFQDKKDVYEKQRNKEYKKTGFYTSEQIKVVEIEKIIKVCNNISVTLQNTNKKVKNFSSIKEYLKKSLIVINKNIYKKYHVWKLYVQKMNNESTKINTIPKTYQIYVIKDISIPQLEEDKQYVSTKIKNLRRYYNTLYKDQINFIDCNIIRPLWRSYNTSLVDPFANVNYGISLTCHSSQASTYYNVYVDSDDILNNKNDNDAKRCLYTAITRTSGCVNILV</sequence>
<dbReference type="SMART" id="SM00382">
    <property type="entry name" value="AAA"/>
    <property type="match status" value="1"/>
</dbReference>
<keyword evidence="2" id="KW-0547">Nucleotide-binding</keyword>
<dbReference type="Gene3D" id="3.40.50.300">
    <property type="entry name" value="P-loop containing nucleotide triphosphate hydrolases"/>
    <property type="match status" value="2"/>
</dbReference>
<dbReference type="InterPro" id="IPR003593">
    <property type="entry name" value="AAA+_ATPase"/>
</dbReference>
<dbReference type="InterPro" id="IPR027417">
    <property type="entry name" value="P-loop_NTPase"/>
</dbReference>
<gene>
    <name evidence="2" type="ORF">LCMiAC02_02200</name>
</gene>
<reference evidence="2" key="1">
    <citation type="journal article" date="2019" name="MBio">
        <title>Virus Genomes from Deep Sea Sediments Expand the Ocean Megavirome and Support Independent Origins of Viral Gigantism.</title>
        <authorList>
            <person name="Backstrom D."/>
            <person name="Yutin N."/>
            <person name="Jorgensen S.L."/>
            <person name="Dharamshi J."/>
            <person name="Homa F."/>
            <person name="Zaremba-Niedwiedzka K."/>
            <person name="Spang A."/>
            <person name="Wolf Y.I."/>
            <person name="Koonin E.V."/>
            <person name="Ettema T.J."/>
        </authorList>
    </citation>
    <scope>NUCLEOTIDE SEQUENCE</scope>
</reference>
<accession>A0A481Z209</accession>
<organism evidence="2">
    <name type="scientific">Mimivirus LCMiAC02</name>
    <dbReference type="NCBI Taxonomy" id="2506609"/>
    <lineage>
        <taxon>Viruses</taxon>
        <taxon>Varidnaviria</taxon>
        <taxon>Bamfordvirae</taxon>
        <taxon>Nucleocytoviricota</taxon>
        <taxon>Megaviricetes</taxon>
        <taxon>Imitervirales</taxon>
        <taxon>Mimiviridae</taxon>
        <taxon>Klosneuvirinae</taxon>
    </lineage>
</organism>
<dbReference type="EMBL" id="MK500408">
    <property type="protein sequence ID" value="QBK89127.1"/>
    <property type="molecule type" value="Genomic_DNA"/>
</dbReference>